<evidence type="ECO:0000256" key="22">
    <source>
        <dbReference type="ARBA" id="ARBA00034000"/>
    </source>
</evidence>
<dbReference type="RefSeq" id="WP_212697448.1">
    <property type="nucleotide sequence ID" value="NZ_CP058649.1"/>
</dbReference>
<dbReference type="Pfam" id="PF00912">
    <property type="entry name" value="Transgly"/>
    <property type="match status" value="1"/>
</dbReference>
<dbReference type="AlphaFoldDB" id="A0A8J8MIB6"/>
<sequence>MNYGHDSNHKKEKNLDSKSTKVKKSISTSFIRIVILTLLFTLGLMVCAGIGLTMAIIDSAPTIDYEKDFLPEGYTTFVYNQRGDEIAKLHGADANRIYAPIDTMPLHLQNAFVAIEDERFYEHGGIDMKGIFRAIISNIKNKDLTGEGASTITQQVIKNNVLNNDQNFKRKIQEQYLAIKLEQHVDKDTILESYLNTVALGRGTNGVQAATHRYFNKDVSELTLAESAVLASITQYPVRYDPISNPEHNRERQVLVLSKMLEQGLITKEAYDAAYAEDVYANIQAVSDNHTSQSKYSYFVDEVIVGVKNDLVEQHGYTSEEAYDLLYRGGLSIYITQDVHMQEIVDQAFLDESNYPPAHEDYSVKVMYSLSVNKKDIGTKHYYKEKEFDTNQQADAYVEELKKTWVEEGDEILEESKILVPQPQAAMVILDHHTGHVKAIAGGRGEKWGNQLLNRATQTARHPGSTFKILAAYLPALDTGRYTLATIQDDVPFSYAPSPNSEPWTVHNWYDSSKYKYNYKGLSTVRDGITWSMNIHAVKTLLDVGVDTSFDYLKKLGFTTLVEREVINGKIYTDKTPSLALGGVTKGVNLLELTAAYGAIANNGTYIKPIFYTKVLDHDGSILIEHTQPETRQVMKETTAFLLTDAMTDVIKKGTATIAKFKNVSMPIAGKTGTSTLKKDLVFSGYTPYYTACIWMGYDTPKGQVYNRSYHKLLWRIIMEEIHKGLPRKEFERPAGIIRASICSESGKLAVTGLCNRDPRGSTIRQEYFVKGTVPTETCDVHIKHTMCSASGLFANKYCPASDKYTKVYIKRPDPLVPSTWDPRKPPRIQDRRYELPYSMTGEYCHIHGPQVAKPDIKLPTDFYEEALEKNEDHYFIPSEDKEPDDNVIPPYLNNDYYSPPPFIYNE</sequence>
<evidence type="ECO:0000256" key="4">
    <source>
        <dbReference type="ARBA" id="ARBA00007090"/>
    </source>
</evidence>
<keyword evidence="18 26" id="KW-0472">Membrane</keyword>
<evidence type="ECO:0000256" key="1">
    <source>
        <dbReference type="ARBA" id="ARBA00002624"/>
    </source>
</evidence>
<evidence type="ECO:0000256" key="14">
    <source>
        <dbReference type="ARBA" id="ARBA00022960"/>
    </source>
</evidence>
<dbReference type="FunFam" id="1.10.3810.10:FF:000001">
    <property type="entry name" value="Penicillin-binding protein 1A"/>
    <property type="match status" value="1"/>
</dbReference>
<dbReference type="GO" id="GO:0008360">
    <property type="term" value="P:regulation of cell shape"/>
    <property type="evidence" value="ECO:0007669"/>
    <property type="project" value="UniProtKB-KW"/>
</dbReference>
<dbReference type="SUPFAM" id="SSF56601">
    <property type="entry name" value="beta-lactamase/transpeptidase-like"/>
    <property type="match status" value="1"/>
</dbReference>
<dbReference type="InterPro" id="IPR001460">
    <property type="entry name" value="PCN-bd_Tpept"/>
</dbReference>
<evidence type="ECO:0000256" key="7">
    <source>
        <dbReference type="ARBA" id="ARBA00018638"/>
    </source>
</evidence>
<evidence type="ECO:0000256" key="18">
    <source>
        <dbReference type="ARBA" id="ARBA00023136"/>
    </source>
</evidence>
<dbReference type="GO" id="GO:0046677">
    <property type="term" value="P:response to antibiotic"/>
    <property type="evidence" value="ECO:0007669"/>
    <property type="project" value="UniProtKB-KW"/>
</dbReference>
<organism evidence="29 30">
    <name type="scientific">Vallitalea pronyensis</name>
    <dbReference type="NCBI Taxonomy" id="1348613"/>
    <lineage>
        <taxon>Bacteria</taxon>
        <taxon>Bacillati</taxon>
        <taxon>Bacillota</taxon>
        <taxon>Clostridia</taxon>
        <taxon>Lachnospirales</taxon>
        <taxon>Vallitaleaceae</taxon>
        <taxon>Vallitalea</taxon>
    </lineage>
</organism>
<dbReference type="GO" id="GO:0009252">
    <property type="term" value="P:peptidoglycan biosynthetic process"/>
    <property type="evidence" value="ECO:0007669"/>
    <property type="project" value="UniProtKB-UniPathway"/>
</dbReference>
<evidence type="ECO:0000256" key="9">
    <source>
        <dbReference type="ARBA" id="ARBA00022670"/>
    </source>
</evidence>
<evidence type="ECO:0000256" key="11">
    <source>
        <dbReference type="ARBA" id="ARBA00022679"/>
    </source>
</evidence>
<dbReference type="KEGG" id="vpy:HZI73_06525"/>
<keyword evidence="16" id="KW-0573">Peptidoglycan synthesis</keyword>
<dbReference type="Gene3D" id="3.40.710.10">
    <property type="entry name" value="DD-peptidase/beta-lactamase superfamily"/>
    <property type="match status" value="1"/>
</dbReference>
<feature type="transmembrane region" description="Helical" evidence="26">
    <location>
        <begin position="33"/>
        <end position="57"/>
    </location>
</feature>
<dbReference type="EC" id="2.4.99.28" evidence="23"/>
<comment type="subcellular location">
    <subcellularLocation>
        <location evidence="2">Cell membrane</location>
        <topology evidence="2">Single-pass type II membrane protein</topology>
    </subcellularLocation>
</comment>
<evidence type="ECO:0000313" key="29">
    <source>
        <dbReference type="EMBL" id="QUI21976.1"/>
    </source>
</evidence>
<evidence type="ECO:0000256" key="17">
    <source>
        <dbReference type="ARBA" id="ARBA00022989"/>
    </source>
</evidence>
<keyword evidence="15" id="KW-0735">Signal-anchor</keyword>
<feature type="domain" description="Glycosyl transferase family 51" evidence="28">
    <location>
        <begin position="84"/>
        <end position="260"/>
    </location>
</feature>
<dbReference type="PANTHER" id="PTHR32282">
    <property type="entry name" value="BINDING PROTEIN TRANSPEPTIDASE, PUTATIVE-RELATED"/>
    <property type="match status" value="1"/>
</dbReference>
<comment type="pathway">
    <text evidence="25">Glycan biosynthesis.</text>
</comment>
<dbReference type="GO" id="GO:0009002">
    <property type="term" value="F:serine-type D-Ala-D-Ala carboxypeptidase activity"/>
    <property type="evidence" value="ECO:0007669"/>
    <property type="project" value="UniProtKB-EC"/>
</dbReference>
<comment type="catalytic activity">
    <reaction evidence="22">
        <text>Preferential cleavage: (Ac)2-L-Lys-D-Ala-|-D-Ala. Also transpeptidation of peptidyl-alanyl moieties that are N-acyl substituents of D-alanine.</text>
        <dbReference type="EC" id="3.4.16.4"/>
    </reaction>
</comment>
<evidence type="ECO:0000256" key="12">
    <source>
        <dbReference type="ARBA" id="ARBA00022692"/>
    </source>
</evidence>
<evidence type="ECO:0000256" key="21">
    <source>
        <dbReference type="ARBA" id="ARBA00023316"/>
    </source>
</evidence>
<dbReference type="GO" id="GO:0071555">
    <property type="term" value="P:cell wall organization"/>
    <property type="evidence" value="ECO:0007669"/>
    <property type="project" value="UniProtKB-KW"/>
</dbReference>
<accession>A0A8J8MIB6</accession>
<evidence type="ECO:0000259" key="27">
    <source>
        <dbReference type="Pfam" id="PF00905"/>
    </source>
</evidence>
<comment type="function">
    <text evidence="1">Cell wall formation. Synthesis of cross-linked peptidoglycan from the lipid intermediates. The enzyme has a penicillin-insensitive transglycosylase N-terminal domain (formation of linear glycan strands) and a penicillin-sensitive transpeptidase C-terminal domain (cross-linking of the peptide subunits).</text>
</comment>
<dbReference type="EMBL" id="CP058649">
    <property type="protein sequence ID" value="QUI21976.1"/>
    <property type="molecule type" value="Genomic_DNA"/>
</dbReference>
<dbReference type="GO" id="GO:0008658">
    <property type="term" value="F:penicillin binding"/>
    <property type="evidence" value="ECO:0007669"/>
    <property type="project" value="InterPro"/>
</dbReference>
<dbReference type="GO" id="GO:0006508">
    <property type="term" value="P:proteolysis"/>
    <property type="evidence" value="ECO:0007669"/>
    <property type="project" value="UniProtKB-KW"/>
</dbReference>
<dbReference type="InterPro" id="IPR001264">
    <property type="entry name" value="Glyco_trans_51"/>
</dbReference>
<keyword evidence="17 26" id="KW-1133">Transmembrane helix</keyword>
<dbReference type="GO" id="GO:0008955">
    <property type="term" value="F:peptidoglycan glycosyltransferase activity"/>
    <property type="evidence" value="ECO:0007669"/>
    <property type="project" value="UniProtKB-EC"/>
</dbReference>
<keyword evidence="8" id="KW-0121">Carboxypeptidase</keyword>
<dbReference type="PANTHER" id="PTHR32282:SF33">
    <property type="entry name" value="PEPTIDOGLYCAN GLYCOSYLTRANSFERASE"/>
    <property type="match status" value="1"/>
</dbReference>
<evidence type="ECO:0000256" key="25">
    <source>
        <dbReference type="ARBA" id="ARBA00060592"/>
    </source>
</evidence>
<evidence type="ECO:0000256" key="15">
    <source>
        <dbReference type="ARBA" id="ARBA00022968"/>
    </source>
</evidence>
<evidence type="ECO:0000256" key="3">
    <source>
        <dbReference type="ARBA" id="ARBA00004752"/>
    </source>
</evidence>
<keyword evidence="14" id="KW-0133">Cell shape</keyword>
<comment type="similarity">
    <text evidence="5">In the N-terminal section; belongs to the glycosyltransferase 51 family.</text>
</comment>
<evidence type="ECO:0000256" key="13">
    <source>
        <dbReference type="ARBA" id="ARBA00022801"/>
    </source>
</evidence>
<evidence type="ECO:0000256" key="6">
    <source>
        <dbReference type="ARBA" id="ARBA00012448"/>
    </source>
</evidence>
<dbReference type="InterPro" id="IPR036950">
    <property type="entry name" value="PBP_transglycosylase"/>
</dbReference>
<dbReference type="SUPFAM" id="SSF53955">
    <property type="entry name" value="Lysozyme-like"/>
    <property type="match status" value="1"/>
</dbReference>
<evidence type="ECO:0000256" key="20">
    <source>
        <dbReference type="ARBA" id="ARBA00023268"/>
    </source>
</evidence>
<evidence type="ECO:0000256" key="16">
    <source>
        <dbReference type="ARBA" id="ARBA00022984"/>
    </source>
</evidence>
<dbReference type="Gene3D" id="1.10.3810.10">
    <property type="entry name" value="Biosynthetic peptidoglycan transglycosylase-like"/>
    <property type="match status" value="1"/>
</dbReference>
<evidence type="ECO:0000256" key="24">
    <source>
        <dbReference type="ARBA" id="ARBA00049902"/>
    </source>
</evidence>
<evidence type="ECO:0000256" key="8">
    <source>
        <dbReference type="ARBA" id="ARBA00022645"/>
    </source>
</evidence>
<evidence type="ECO:0000259" key="28">
    <source>
        <dbReference type="Pfam" id="PF00912"/>
    </source>
</evidence>
<keyword evidence="10" id="KW-0328">Glycosyltransferase</keyword>
<dbReference type="Proteomes" id="UP000683246">
    <property type="component" value="Chromosome"/>
</dbReference>
<gene>
    <name evidence="29" type="ORF">HZI73_06525</name>
</gene>
<evidence type="ECO:0000256" key="10">
    <source>
        <dbReference type="ARBA" id="ARBA00022676"/>
    </source>
</evidence>
<dbReference type="GO" id="GO:0005886">
    <property type="term" value="C:plasma membrane"/>
    <property type="evidence" value="ECO:0007669"/>
    <property type="project" value="UniProtKB-SubCell"/>
</dbReference>
<evidence type="ECO:0000256" key="19">
    <source>
        <dbReference type="ARBA" id="ARBA00023251"/>
    </source>
</evidence>
<evidence type="ECO:0000256" key="5">
    <source>
        <dbReference type="ARBA" id="ARBA00007739"/>
    </source>
</evidence>
<name>A0A8J8MIB6_9FIRM</name>
<dbReference type="UniPathway" id="UPA00219"/>
<dbReference type="InterPro" id="IPR023346">
    <property type="entry name" value="Lysozyme-like_dom_sf"/>
</dbReference>
<keyword evidence="20" id="KW-0511">Multifunctional enzyme</keyword>
<evidence type="ECO:0000256" key="26">
    <source>
        <dbReference type="SAM" id="Phobius"/>
    </source>
</evidence>
<proteinExistence type="inferred from homology"/>
<reference evidence="29" key="1">
    <citation type="submission" date="2020-07" db="EMBL/GenBank/DDBJ databases">
        <title>Vallitalea pronyensis genome.</title>
        <authorList>
            <person name="Postec A."/>
        </authorList>
    </citation>
    <scope>NUCLEOTIDE SEQUENCE</scope>
    <source>
        <strain evidence="29">FatNI3</strain>
    </source>
</reference>
<keyword evidence="21" id="KW-0961">Cell wall biogenesis/degradation</keyword>
<keyword evidence="12 26" id="KW-0812">Transmembrane</keyword>
<keyword evidence="19" id="KW-0046">Antibiotic resistance</keyword>
<protein>
    <recommendedName>
        <fullName evidence="7">Penicillin-binding protein 1A</fullName>
        <ecNumber evidence="23">2.4.99.28</ecNumber>
        <ecNumber evidence="6">3.4.16.4</ecNumber>
    </recommendedName>
</protein>
<keyword evidence="30" id="KW-1185">Reference proteome</keyword>
<evidence type="ECO:0000313" key="30">
    <source>
        <dbReference type="Proteomes" id="UP000683246"/>
    </source>
</evidence>
<dbReference type="EC" id="3.4.16.4" evidence="6"/>
<comment type="pathway">
    <text evidence="3">Cell wall biogenesis; peptidoglycan biosynthesis.</text>
</comment>
<keyword evidence="13" id="KW-0378">Hydrolase</keyword>
<dbReference type="InterPro" id="IPR012338">
    <property type="entry name" value="Beta-lactam/transpept-like"/>
</dbReference>
<keyword evidence="9" id="KW-0645">Protease</keyword>
<comment type="catalytic activity">
    <reaction evidence="24">
        <text>[GlcNAc-(1-&gt;4)-Mur2Ac(oyl-L-Ala-gamma-D-Glu-L-Lys-D-Ala-D-Ala)](n)-di-trans,octa-cis-undecaprenyl diphosphate + beta-D-GlcNAc-(1-&gt;4)-Mur2Ac(oyl-L-Ala-gamma-D-Glu-L-Lys-D-Ala-D-Ala)-di-trans,octa-cis-undecaprenyl diphosphate = [GlcNAc-(1-&gt;4)-Mur2Ac(oyl-L-Ala-gamma-D-Glu-L-Lys-D-Ala-D-Ala)](n+1)-di-trans,octa-cis-undecaprenyl diphosphate + di-trans,octa-cis-undecaprenyl diphosphate + H(+)</text>
        <dbReference type="Rhea" id="RHEA:23708"/>
        <dbReference type="Rhea" id="RHEA-COMP:9602"/>
        <dbReference type="Rhea" id="RHEA-COMP:9603"/>
        <dbReference type="ChEBI" id="CHEBI:15378"/>
        <dbReference type="ChEBI" id="CHEBI:58405"/>
        <dbReference type="ChEBI" id="CHEBI:60033"/>
        <dbReference type="ChEBI" id="CHEBI:78435"/>
        <dbReference type="EC" id="2.4.99.28"/>
    </reaction>
</comment>
<dbReference type="InterPro" id="IPR050396">
    <property type="entry name" value="Glycosyltr_51/Transpeptidase"/>
</dbReference>
<dbReference type="Pfam" id="PF00905">
    <property type="entry name" value="Transpeptidase"/>
    <property type="match status" value="1"/>
</dbReference>
<dbReference type="NCBIfam" id="TIGR02074">
    <property type="entry name" value="PBP_1a_fam"/>
    <property type="match status" value="1"/>
</dbReference>
<comment type="similarity">
    <text evidence="4">In the C-terminal section; belongs to the transpeptidase family.</text>
</comment>
<evidence type="ECO:0000256" key="23">
    <source>
        <dbReference type="ARBA" id="ARBA00044770"/>
    </source>
</evidence>
<keyword evidence="11" id="KW-0808">Transferase</keyword>
<evidence type="ECO:0000256" key="2">
    <source>
        <dbReference type="ARBA" id="ARBA00004401"/>
    </source>
</evidence>
<feature type="domain" description="Penicillin-binding protein transpeptidase" evidence="27">
    <location>
        <begin position="426"/>
        <end position="706"/>
    </location>
</feature>